<keyword evidence="2" id="KW-1185">Reference proteome</keyword>
<reference evidence="1" key="1">
    <citation type="submission" date="2022-04" db="EMBL/GenBank/DDBJ databases">
        <title>Complete genome of Bacillus.</title>
        <authorList>
            <person name="Kong X."/>
            <person name="Hou M."/>
        </authorList>
    </citation>
    <scope>NUCLEOTIDE SEQUENCE</scope>
    <source>
        <strain evidence="1">A78.1</strain>
    </source>
</reference>
<evidence type="ECO:0000313" key="2">
    <source>
        <dbReference type="Proteomes" id="UP000830837"/>
    </source>
</evidence>
<accession>A0ACD3ZXH3</accession>
<name>A0ACD3ZXH3_9BACI</name>
<proteinExistence type="predicted"/>
<dbReference type="EMBL" id="CP096590">
    <property type="protein sequence ID" value="UPV78567.1"/>
    <property type="molecule type" value="Genomic_DNA"/>
</dbReference>
<protein>
    <submittedName>
        <fullName evidence="1">Asparagine synthase-related protein</fullName>
    </submittedName>
</protein>
<evidence type="ECO:0000313" key="1">
    <source>
        <dbReference type="EMBL" id="UPV78567.1"/>
    </source>
</evidence>
<sequence length="610" mass="71470">MSGICGLYHLDKSPADIDCLNEMIRSISLIGNDHQNAWVDKNVALGKTSLFVNTESVYEKKIIKSKFKNYYITADCRIDNRKELYRDLHIKKEFHRTSDTELILGAYEKWKEDAVTKLEGDFAFCIWDAEEKQLFCARDPLGIRPFFYKVTASSFLFSSMIRAIHKTYQVSDWNKDYLADFLYRKGIQSEEDTPYLGVKRLPKGSFLTLKNGTLRITPYWKLDPKKKTIYKNPHHYIEQFQDIFFHSVKARMRSMTNTGVFMSGGLDSTSIYAAAKQYDVEHVYPISCVFDKYKDSDERFYISYVLDKYKEKNYKFVNSDDLWILKNFPHYSISTDEPSKNQLSYGMLAETYRMVLQSNTKVVLNGYAGDQVFGFSPYYISKFIRNFQFLKLCKETSKLAASYNYTFSGALKEFGFSALKGKHEDQTVLLDKYYDEAKERHEMENRIKDPGLKMMYQYIERSQGFGFAQFFSESLGIETRYPFLNVKLIEFIFSIPLDQKIKDAQTKVLLRQSMKGYLPDEVRNRQDKTSNDALIFAGLKNEWPRLFPQLKHLVLEELGIIKGSKFRDKIVEYRHGVLSKGMDYFAALALELWLQKHTYQKEEHNEPFPV</sequence>
<dbReference type="Proteomes" id="UP000830837">
    <property type="component" value="Chromosome"/>
</dbReference>
<gene>
    <name evidence="1" type="ORF">M0696_17430</name>
</gene>
<organism evidence="1 2">
    <name type="scientific">Bacillus rugosus</name>
    <dbReference type="NCBI Taxonomy" id="2715209"/>
    <lineage>
        <taxon>Bacteria</taxon>
        <taxon>Bacillati</taxon>
        <taxon>Bacillota</taxon>
        <taxon>Bacilli</taxon>
        <taxon>Bacillales</taxon>
        <taxon>Bacillaceae</taxon>
        <taxon>Bacillus</taxon>
    </lineage>
</organism>